<evidence type="ECO:0000313" key="2">
    <source>
        <dbReference type="Proteomes" id="UP001602245"/>
    </source>
</evidence>
<dbReference type="EMBL" id="JBIAZU010000006">
    <property type="protein sequence ID" value="MFF5294469.1"/>
    <property type="molecule type" value="Genomic_DNA"/>
</dbReference>
<gene>
    <name evidence="1" type="ORF">ACFY35_33950</name>
</gene>
<protein>
    <submittedName>
        <fullName evidence="1">Uncharacterized protein</fullName>
    </submittedName>
</protein>
<accession>A0ABW6WMH7</accession>
<sequence>MPSAEIDTALLVYCPDRVVSRRYHTMFEANGLCLSLRPLIFTPDDVPLVVDQDIATTNPALAVFSAICHGDLAEAETAFPALMAALRSLSPEQAALHYDVVLAGLPMATRTRWEEFMKTVTRYEYQSEFMRNLQATALAHAILVALEKRGMAAPDDFRDRVTACTDNGQLETWLGRAVNATTIDDVIGE</sequence>
<proteinExistence type="predicted"/>
<comment type="caution">
    <text evidence="1">The sequence shown here is derived from an EMBL/GenBank/DDBJ whole genome shotgun (WGS) entry which is preliminary data.</text>
</comment>
<dbReference type="RefSeq" id="WP_020514727.1">
    <property type="nucleotide sequence ID" value="NZ_JBIAZU010000006.1"/>
</dbReference>
<evidence type="ECO:0000313" key="1">
    <source>
        <dbReference type="EMBL" id="MFF5294469.1"/>
    </source>
</evidence>
<reference evidence="1 2" key="1">
    <citation type="submission" date="2024-10" db="EMBL/GenBank/DDBJ databases">
        <title>The Natural Products Discovery Center: Release of the First 8490 Sequenced Strains for Exploring Actinobacteria Biosynthetic Diversity.</title>
        <authorList>
            <person name="Kalkreuter E."/>
            <person name="Kautsar S.A."/>
            <person name="Yang D."/>
            <person name="Bader C.D."/>
            <person name="Teijaro C.N."/>
            <person name="Fluegel L."/>
            <person name="Davis C.M."/>
            <person name="Simpson J.R."/>
            <person name="Lauterbach L."/>
            <person name="Steele A.D."/>
            <person name="Gui C."/>
            <person name="Meng S."/>
            <person name="Li G."/>
            <person name="Viehrig K."/>
            <person name="Ye F."/>
            <person name="Su P."/>
            <person name="Kiefer A.F."/>
            <person name="Nichols A."/>
            <person name="Cepeda A.J."/>
            <person name="Yan W."/>
            <person name="Fan B."/>
            <person name="Jiang Y."/>
            <person name="Adhikari A."/>
            <person name="Zheng C.-J."/>
            <person name="Schuster L."/>
            <person name="Cowan T.M."/>
            <person name="Smanski M.J."/>
            <person name="Chevrette M.G."/>
            <person name="De Carvalho L.P.S."/>
            <person name="Shen B."/>
        </authorList>
    </citation>
    <scope>NUCLEOTIDE SEQUENCE [LARGE SCALE GENOMIC DNA]</scope>
    <source>
        <strain evidence="1 2">NPDC000087</strain>
    </source>
</reference>
<organism evidence="1 2">
    <name type="scientific">Paractinoplanes globisporus</name>
    <dbReference type="NCBI Taxonomy" id="113565"/>
    <lineage>
        <taxon>Bacteria</taxon>
        <taxon>Bacillati</taxon>
        <taxon>Actinomycetota</taxon>
        <taxon>Actinomycetes</taxon>
        <taxon>Micromonosporales</taxon>
        <taxon>Micromonosporaceae</taxon>
        <taxon>Paractinoplanes</taxon>
    </lineage>
</organism>
<dbReference type="Proteomes" id="UP001602245">
    <property type="component" value="Unassembled WGS sequence"/>
</dbReference>
<keyword evidence="2" id="KW-1185">Reference proteome</keyword>
<name>A0ABW6WMH7_9ACTN</name>